<dbReference type="InterPro" id="IPR045324">
    <property type="entry name" value="Small_multidrug_res"/>
</dbReference>
<evidence type="ECO:0000256" key="5">
    <source>
        <dbReference type="ARBA" id="ARBA00022989"/>
    </source>
</evidence>
<evidence type="ECO:0000256" key="2">
    <source>
        <dbReference type="ARBA" id="ARBA00022448"/>
    </source>
</evidence>
<accession>A0A4S4C1A2</accession>
<organism evidence="9 10">
    <name type="scientific">Cohnella fermenti</name>
    <dbReference type="NCBI Taxonomy" id="2565925"/>
    <lineage>
        <taxon>Bacteria</taxon>
        <taxon>Bacillati</taxon>
        <taxon>Bacillota</taxon>
        <taxon>Bacilli</taxon>
        <taxon>Bacillales</taxon>
        <taxon>Paenibacillaceae</taxon>
        <taxon>Cohnella</taxon>
    </lineage>
</organism>
<keyword evidence="4 7" id="KW-0812">Transmembrane</keyword>
<feature type="transmembrane region" description="Helical" evidence="8">
    <location>
        <begin position="6"/>
        <end position="23"/>
    </location>
</feature>
<dbReference type="Proteomes" id="UP000310636">
    <property type="component" value="Unassembled WGS sequence"/>
</dbReference>
<dbReference type="InterPro" id="IPR000390">
    <property type="entry name" value="Small_drug/metabolite_transptr"/>
</dbReference>
<comment type="caution">
    <text evidence="9">The sequence shown here is derived from an EMBL/GenBank/DDBJ whole genome shotgun (WGS) entry which is preliminary data.</text>
</comment>
<dbReference type="RefSeq" id="WP_136369583.1">
    <property type="nucleotide sequence ID" value="NZ_SSOB01000010.1"/>
</dbReference>
<dbReference type="GO" id="GO:0022857">
    <property type="term" value="F:transmembrane transporter activity"/>
    <property type="evidence" value="ECO:0007669"/>
    <property type="project" value="InterPro"/>
</dbReference>
<feature type="transmembrane region" description="Helical" evidence="8">
    <location>
        <begin position="59"/>
        <end position="79"/>
    </location>
</feature>
<dbReference type="EMBL" id="SSOB01000010">
    <property type="protein sequence ID" value="THF80744.1"/>
    <property type="molecule type" value="Genomic_DNA"/>
</dbReference>
<evidence type="ECO:0000313" key="9">
    <source>
        <dbReference type="EMBL" id="THF80744.1"/>
    </source>
</evidence>
<evidence type="ECO:0000256" key="8">
    <source>
        <dbReference type="SAM" id="Phobius"/>
    </source>
</evidence>
<comment type="subcellular location">
    <subcellularLocation>
        <location evidence="1 7">Cell membrane</location>
        <topology evidence="1 7">Multi-pass membrane protein</topology>
    </subcellularLocation>
</comment>
<dbReference type="PANTHER" id="PTHR30561:SF0">
    <property type="entry name" value="GUANIDINIUM EXPORTER"/>
    <property type="match status" value="1"/>
</dbReference>
<dbReference type="Pfam" id="PF00893">
    <property type="entry name" value="Multi_Drug_Res"/>
    <property type="match status" value="1"/>
</dbReference>
<dbReference type="AlphaFoldDB" id="A0A4S4C1A2"/>
<evidence type="ECO:0000256" key="7">
    <source>
        <dbReference type="RuleBase" id="RU003942"/>
    </source>
</evidence>
<comment type="similarity">
    <text evidence="7">Belongs to the drug/metabolite transporter (DMT) superfamily. Small multidrug resistance (SMR) (TC 2.A.7.1) family.</text>
</comment>
<dbReference type="SUPFAM" id="SSF103481">
    <property type="entry name" value="Multidrug resistance efflux transporter EmrE"/>
    <property type="match status" value="1"/>
</dbReference>
<feature type="transmembrane region" description="Helical" evidence="8">
    <location>
        <begin position="32"/>
        <end position="53"/>
    </location>
</feature>
<sequence length="104" mass="10953">MAWIMLVLAGLGEVVGVIGLNRWNQKRQASSLALLLAGFLSSFALLTASLQSLSMGTAYAIWTGIGTIGATLLGMIFFGESRNGRRILFLALVVAAAIGLKLVE</sequence>
<protein>
    <submittedName>
        <fullName evidence="9">Multidrug efflux SMR transporter</fullName>
    </submittedName>
</protein>
<keyword evidence="2" id="KW-0813">Transport</keyword>
<dbReference type="PANTHER" id="PTHR30561">
    <property type="entry name" value="SMR FAMILY PROTON-DEPENDENT DRUG EFFLUX TRANSPORTER SUGE"/>
    <property type="match status" value="1"/>
</dbReference>
<evidence type="ECO:0000256" key="1">
    <source>
        <dbReference type="ARBA" id="ARBA00004651"/>
    </source>
</evidence>
<dbReference type="InterPro" id="IPR037185">
    <property type="entry name" value="EmrE-like"/>
</dbReference>
<dbReference type="FunFam" id="1.10.3730.20:FF:000001">
    <property type="entry name" value="Quaternary ammonium compound resistance transporter SugE"/>
    <property type="match status" value="1"/>
</dbReference>
<evidence type="ECO:0000313" key="10">
    <source>
        <dbReference type="Proteomes" id="UP000310636"/>
    </source>
</evidence>
<keyword evidence="6 8" id="KW-0472">Membrane</keyword>
<reference evidence="9 10" key="1">
    <citation type="submission" date="2019-04" db="EMBL/GenBank/DDBJ databases">
        <title>Cohnella sp. nov. isolated from preserved vegetables.</title>
        <authorList>
            <person name="Lin S.-Y."/>
            <person name="Hung M.-H."/>
            <person name="Young C.-C."/>
        </authorList>
    </citation>
    <scope>NUCLEOTIDE SEQUENCE [LARGE SCALE GENOMIC DNA]</scope>
    <source>
        <strain evidence="9 10">CC-MHH1044</strain>
    </source>
</reference>
<keyword evidence="5 8" id="KW-1133">Transmembrane helix</keyword>
<dbReference type="Gene3D" id="1.10.3730.20">
    <property type="match status" value="1"/>
</dbReference>
<gene>
    <name evidence="9" type="ORF">E6C55_09670</name>
</gene>
<evidence type="ECO:0000256" key="6">
    <source>
        <dbReference type="ARBA" id="ARBA00023136"/>
    </source>
</evidence>
<proteinExistence type="inferred from homology"/>
<evidence type="ECO:0000256" key="4">
    <source>
        <dbReference type="ARBA" id="ARBA00022692"/>
    </source>
</evidence>
<keyword evidence="3" id="KW-1003">Cell membrane</keyword>
<keyword evidence="10" id="KW-1185">Reference proteome</keyword>
<dbReference type="GO" id="GO:0005886">
    <property type="term" value="C:plasma membrane"/>
    <property type="evidence" value="ECO:0007669"/>
    <property type="project" value="UniProtKB-SubCell"/>
</dbReference>
<evidence type="ECO:0000256" key="3">
    <source>
        <dbReference type="ARBA" id="ARBA00022475"/>
    </source>
</evidence>
<feature type="transmembrane region" description="Helical" evidence="8">
    <location>
        <begin position="86"/>
        <end position="103"/>
    </location>
</feature>
<name>A0A4S4C1A2_9BACL</name>